<name>A0A391NKN4_9EUKA</name>
<dbReference type="AlphaFoldDB" id="A0A391NKN4"/>
<sequence length="260" mass="29275">MNFALSSTSTDSTISVQLDDTVRLNPNRQHFISISNINIPFKTPNVTNSTDFYIKVTRTDGEELVFTLYTGIYTGGDMTSRFYAFILDNYEWFDSNDLSVMLIMDDNINRVSFKFTNPDIAQVAVSPALAYMFGYTETEAAANAADYVIANDGSAEFHMGSYQPSITNTISDFFITTNLQTDSYTNINTKSVDSASGLKNILFHGYFRVPNSVNTFNHMDAQNVMIEDNTINSFTVDLVDNQFRKIDLDGDKWSLFFSVI</sequence>
<keyword evidence="2" id="KW-1185">Reference proteome</keyword>
<organism evidence="1 2">
    <name type="scientific">Kipferlia bialata</name>
    <dbReference type="NCBI Taxonomy" id="797122"/>
    <lineage>
        <taxon>Eukaryota</taxon>
        <taxon>Metamonada</taxon>
        <taxon>Carpediemonas-like organisms</taxon>
        <taxon>Kipferlia</taxon>
    </lineage>
</organism>
<accession>A0A391NKN4</accession>
<reference evidence="1 2" key="1">
    <citation type="journal article" date="2018" name="PLoS ONE">
        <title>The draft genome of Kipferlia bialata reveals reductive genome evolution in fornicate parasites.</title>
        <authorList>
            <person name="Tanifuji G."/>
            <person name="Takabayashi S."/>
            <person name="Kume K."/>
            <person name="Takagi M."/>
            <person name="Nakayama T."/>
            <person name="Kamikawa R."/>
            <person name="Inagaki Y."/>
            <person name="Hashimoto T."/>
        </authorList>
    </citation>
    <scope>NUCLEOTIDE SEQUENCE [LARGE SCALE GENOMIC DNA]</scope>
    <source>
        <strain evidence="1">NY0173</strain>
    </source>
</reference>
<dbReference type="EMBL" id="BDIP01000967">
    <property type="protein sequence ID" value="GCA62594.1"/>
    <property type="molecule type" value="Genomic_DNA"/>
</dbReference>
<dbReference type="Proteomes" id="UP000265618">
    <property type="component" value="Unassembled WGS sequence"/>
</dbReference>
<gene>
    <name evidence="1" type="ORF">KIPB_004506</name>
</gene>
<evidence type="ECO:0000313" key="1">
    <source>
        <dbReference type="EMBL" id="GCA62594.1"/>
    </source>
</evidence>
<comment type="caution">
    <text evidence="1">The sequence shown here is derived from an EMBL/GenBank/DDBJ whole genome shotgun (WGS) entry which is preliminary data.</text>
</comment>
<evidence type="ECO:0000313" key="2">
    <source>
        <dbReference type="Proteomes" id="UP000265618"/>
    </source>
</evidence>
<protein>
    <submittedName>
        <fullName evidence="1">Uncharacterized protein</fullName>
    </submittedName>
</protein>
<proteinExistence type="predicted"/>